<protein>
    <submittedName>
        <fullName evidence="1">Uncharacterized protein</fullName>
    </submittedName>
</protein>
<name>A0ABV2BCE2_9LACO</name>
<comment type="caution">
    <text evidence="1">The sequence shown here is derived from an EMBL/GenBank/DDBJ whole genome shotgun (WGS) entry which is preliminary data.</text>
</comment>
<evidence type="ECO:0000313" key="2">
    <source>
        <dbReference type="Proteomes" id="UP001434419"/>
    </source>
</evidence>
<gene>
    <name evidence="1" type="ORF">ABVC42_13820</name>
</gene>
<sequence length="345" mass="40903">MSQEKSEIIRPVSLADNQFIDEKTGVAMLPSLINPEDELNFKIKRNWFVHGYPTILGSVKKIRHYEIFDQFNNVLTKLNFQEQYWLQFIGMFKSVQKLQLKREARLFPQLVSENDLDDCLNHLFMNGLIMKWSYYHPIDETEIPVYTLTGNGYRLLINFYNTHYFHPQNFFNLNDRYHLRFWETLDVYQLLISLPAYRRSSTWFQGDPKNKKRILPSPLQVNLELNEGKPKNLIFYPTLYNDNKDFYKDVVLRWNKFTDQGQSLNTPVNDLPVGQNVLAFYVPTIERASELNDYLKLYTWAFPTLFLVGFEITTQGLPQAFYLPDRQTQGLRQYSFPNLLRGDAN</sequence>
<dbReference type="EMBL" id="JBETVU010000013">
    <property type="protein sequence ID" value="MES5150908.1"/>
    <property type="molecule type" value="Genomic_DNA"/>
</dbReference>
<dbReference type="Proteomes" id="UP001434419">
    <property type="component" value="Unassembled WGS sequence"/>
</dbReference>
<dbReference type="RefSeq" id="WP_133476413.1">
    <property type="nucleotide sequence ID" value="NZ_JBETVU010000013.1"/>
</dbReference>
<reference evidence="1" key="1">
    <citation type="submission" date="2024-06" db="EMBL/GenBank/DDBJ databases">
        <title>Vaginal Lactobacillus fatty acid response mechanisms reveal a metabolite-targeted strategy for bacterial vaginosis treatment.</title>
        <authorList>
            <person name="Zhu M."/>
            <person name="Blainey P.C."/>
            <person name="Bloom S.M."/>
            <person name="Kwon D.S."/>
        </authorList>
    </citation>
    <scope>NUCLEOTIDE SEQUENCE</scope>
    <source>
        <strain evidence="1">194_F1_1</strain>
    </source>
</reference>
<accession>A0ABV2BCE2</accession>
<organism evidence="1 2">
    <name type="scientific">Lactobacillus crispatus</name>
    <dbReference type="NCBI Taxonomy" id="47770"/>
    <lineage>
        <taxon>Bacteria</taxon>
        <taxon>Bacillati</taxon>
        <taxon>Bacillota</taxon>
        <taxon>Bacilli</taxon>
        <taxon>Lactobacillales</taxon>
        <taxon>Lactobacillaceae</taxon>
        <taxon>Lactobacillus</taxon>
    </lineage>
</organism>
<proteinExistence type="predicted"/>
<keyword evidence="2" id="KW-1185">Reference proteome</keyword>
<evidence type="ECO:0000313" key="1">
    <source>
        <dbReference type="EMBL" id="MES5150908.1"/>
    </source>
</evidence>